<feature type="compositionally biased region" description="Polar residues" evidence="1">
    <location>
        <begin position="51"/>
        <end position="60"/>
    </location>
</feature>
<reference evidence="2 3" key="1">
    <citation type="submission" date="2019-05" db="EMBL/GenBank/DDBJ databases">
        <title>Another draft genome of Portunus trituberculatus and its Hox gene families provides insights of decapod evolution.</title>
        <authorList>
            <person name="Jeong J.-H."/>
            <person name="Song I."/>
            <person name="Kim S."/>
            <person name="Choi T."/>
            <person name="Kim D."/>
            <person name="Ryu S."/>
            <person name="Kim W."/>
        </authorList>
    </citation>
    <scope>NUCLEOTIDE SEQUENCE [LARGE SCALE GENOMIC DNA]</scope>
    <source>
        <tissue evidence="2">Muscle</tissue>
    </source>
</reference>
<feature type="compositionally biased region" description="Pro residues" evidence="1">
    <location>
        <begin position="101"/>
        <end position="115"/>
    </location>
</feature>
<keyword evidence="3" id="KW-1185">Reference proteome</keyword>
<feature type="region of interest" description="Disordered" evidence="1">
    <location>
        <begin position="158"/>
        <end position="177"/>
    </location>
</feature>
<feature type="region of interest" description="Disordered" evidence="1">
    <location>
        <begin position="218"/>
        <end position="245"/>
    </location>
</feature>
<gene>
    <name evidence="2" type="ORF">E2C01_047440</name>
</gene>
<dbReference type="AlphaFoldDB" id="A0A5B7G7X6"/>
<comment type="caution">
    <text evidence="2">The sequence shown here is derived from an EMBL/GenBank/DDBJ whole genome shotgun (WGS) entry which is preliminary data.</text>
</comment>
<organism evidence="2 3">
    <name type="scientific">Portunus trituberculatus</name>
    <name type="common">Swimming crab</name>
    <name type="synonym">Neptunus trituberculatus</name>
    <dbReference type="NCBI Taxonomy" id="210409"/>
    <lineage>
        <taxon>Eukaryota</taxon>
        <taxon>Metazoa</taxon>
        <taxon>Ecdysozoa</taxon>
        <taxon>Arthropoda</taxon>
        <taxon>Crustacea</taxon>
        <taxon>Multicrustacea</taxon>
        <taxon>Malacostraca</taxon>
        <taxon>Eumalacostraca</taxon>
        <taxon>Eucarida</taxon>
        <taxon>Decapoda</taxon>
        <taxon>Pleocyemata</taxon>
        <taxon>Brachyura</taxon>
        <taxon>Eubrachyura</taxon>
        <taxon>Portunoidea</taxon>
        <taxon>Portunidae</taxon>
        <taxon>Portuninae</taxon>
        <taxon>Portunus</taxon>
    </lineage>
</organism>
<feature type="region of interest" description="Disordered" evidence="1">
    <location>
        <begin position="1"/>
        <end position="34"/>
    </location>
</feature>
<sequence>MGRYGMGHGAIAIRRERTRRSRRSSVPGDRLQYHPRPDNYFYYYNRHQQRKSSVGSSQSAPVKGSGEGGAATLPDPHGQTVVIPGQVPPSPLSIRGDHKPGGPPPSGPEWWPGPPLQQGGVMVPKQKEGGGPGLLADVTGLFSGMNTWGKIQSRLWPKDEGAAGPQQGANGDDGATKANHHVSFADEVGMWGWPRSPPSTGSERFLVFSPLTTHLQERRASGPPHCTGCSSSTPASHVPKYSHLI</sequence>
<evidence type="ECO:0000256" key="1">
    <source>
        <dbReference type="SAM" id="MobiDB-lite"/>
    </source>
</evidence>
<proteinExistence type="predicted"/>
<feature type="region of interest" description="Disordered" evidence="1">
    <location>
        <begin position="49"/>
        <end position="134"/>
    </location>
</feature>
<evidence type="ECO:0000313" key="2">
    <source>
        <dbReference type="EMBL" id="MPC53545.1"/>
    </source>
</evidence>
<dbReference type="Proteomes" id="UP000324222">
    <property type="component" value="Unassembled WGS sequence"/>
</dbReference>
<dbReference type="OrthoDB" id="6425771at2759"/>
<evidence type="ECO:0000313" key="3">
    <source>
        <dbReference type="Proteomes" id="UP000324222"/>
    </source>
</evidence>
<dbReference type="EMBL" id="VSRR010011703">
    <property type="protein sequence ID" value="MPC53545.1"/>
    <property type="molecule type" value="Genomic_DNA"/>
</dbReference>
<accession>A0A5B7G7X6</accession>
<protein>
    <submittedName>
        <fullName evidence="2">Uncharacterized protein</fullName>
    </submittedName>
</protein>
<name>A0A5B7G7X6_PORTR</name>